<evidence type="ECO:0000256" key="4">
    <source>
        <dbReference type="ARBA" id="ARBA00022490"/>
    </source>
</evidence>
<feature type="repeat" description="HEAT" evidence="8">
    <location>
        <begin position="379"/>
        <end position="415"/>
    </location>
</feature>
<comment type="caution">
    <text evidence="11">The sequence shown here is derived from an EMBL/GenBank/DDBJ whole genome shotgun (WGS) entry which is preliminary data.</text>
</comment>
<keyword evidence="7" id="KW-0539">Nucleus</keyword>
<feature type="transmembrane region" description="Helical" evidence="9">
    <location>
        <begin position="1438"/>
        <end position="1455"/>
    </location>
</feature>
<dbReference type="PROSITE" id="PS50166">
    <property type="entry name" value="IMPORTIN_B_NT"/>
    <property type="match status" value="1"/>
</dbReference>
<evidence type="ECO:0000256" key="3">
    <source>
        <dbReference type="ARBA" id="ARBA00022448"/>
    </source>
</evidence>
<dbReference type="GO" id="GO:0031267">
    <property type="term" value="F:small GTPase binding"/>
    <property type="evidence" value="ECO:0007669"/>
    <property type="project" value="InterPro"/>
</dbReference>
<dbReference type="Proteomes" id="UP000685013">
    <property type="component" value="Chromosome 16"/>
</dbReference>
<protein>
    <submittedName>
        <fullName evidence="11">Membralin-like protein</fullName>
    </submittedName>
</protein>
<dbReference type="InterPro" id="IPR001494">
    <property type="entry name" value="Importin-beta_N"/>
</dbReference>
<keyword evidence="4" id="KW-0963">Cytoplasm</keyword>
<evidence type="ECO:0000256" key="5">
    <source>
        <dbReference type="ARBA" id="ARBA00022737"/>
    </source>
</evidence>
<dbReference type="SMART" id="SM00913">
    <property type="entry name" value="IBN_N"/>
    <property type="match status" value="1"/>
</dbReference>
<dbReference type="InterPro" id="IPR019144">
    <property type="entry name" value="Membralin"/>
</dbReference>
<keyword evidence="12" id="KW-1185">Reference proteome</keyword>
<dbReference type="PANTHER" id="PTHR10527">
    <property type="entry name" value="IMPORTIN BETA"/>
    <property type="match status" value="1"/>
</dbReference>
<feature type="transmembrane region" description="Helical" evidence="9">
    <location>
        <begin position="1333"/>
        <end position="1353"/>
    </location>
</feature>
<evidence type="ECO:0000256" key="7">
    <source>
        <dbReference type="ARBA" id="ARBA00023242"/>
    </source>
</evidence>
<organism evidence="11 12">
    <name type="scientific">Cucurbita argyrosperma subsp. sororia</name>
    <dbReference type="NCBI Taxonomy" id="37648"/>
    <lineage>
        <taxon>Eukaryota</taxon>
        <taxon>Viridiplantae</taxon>
        <taxon>Streptophyta</taxon>
        <taxon>Embryophyta</taxon>
        <taxon>Tracheophyta</taxon>
        <taxon>Spermatophyta</taxon>
        <taxon>Magnoliopsida</taxon>
        <taxon>eudicotyledons</taxon>
        <taxon>Gunneridae</taxon>
        <taxon>Pentapetalae</taxon>
        <taxon>rosids</taxon>
        <taxon>fabids</taxon>
        <taxon>Cucurbitales</taxon>
        <taxon>Cucurbitaceae</taxon>
        <taxon>Cucurbiteae</taxon>
        <taxon>Cucurbita</taxon>
    </lineage>
</organism>
<evidence type="ECO:0000256" key="1">
    <source>
        <dbReference type="ARBA" id="ARBA00004123"/>
    </source>
</evidence>
<dbReference type="Pfam" id="PF09746">
    <property type="entry name" value="Membralin"/>
    <property type="match status" value="1"/>
</dbReference>
<dbReference type="Pfam" id="PF03810">
    <property type="entry name" value="IBN_N"/>
    <property type="match status" value="1"/>
</dbReference>
<dbReference type="GO" id="GO:0006606">
    <property type="term" value="P:protein import into nucleus"/>
    <property type="evidence" value="ECO:0007669"/>
    <property type="project" value="InterPro"/>
</dbReference>
<evidence type="ECO:0000256" key="6">
    <source>
        <dbReference type="ARBA" id="ARBA00022927"/>
    </source>
</evidence>
<dbReference type="Pfam" id="PF25574">
    <property type="entry name" value="TPR_IMB1"/>
    <property type="match status" value="1"/>
</dbReference>
<comment type="subcellular location">
    <subcellularLocation>
        <location evidence="2">Cytoplasm</location>
    </subcellularLocation>
    <subcellularLocation>
        <location evidence="1">Nucleus</location>
    </subcellularLocation>
</comment>
<feature type="repeat" description="HEAT" evidence="8">
    <location>
        <begin position="420"/>
        <end position="455"/>
    </location>
</feature>
<evidence type="ECO:0000313" key="11">
    <source>
        <dbReference type="EMBL" id="KAG6576978.1"/>
    </source>
</evidence>
<feature type="transmembrane region" description="Helical" evidence="9">
    <location>
        <begin position="1409"/>
        <end position="1426"/>
    </location>
</feature>
<keyword evidence="9" id="KW-1133">Transmembrane helix</keyword>
<dbReference type="Pfam" id="PF25780">
    <property type="entry name" value="TPR_IPO5"/>
    <property type="match status" value="1"/>
</dbReference>
<keyword evidence="6" id="KW-0653">Protein transport</keyword>
<proteinExistence type="predicted"/>
<evidence type="ECO:0000256" key="8">
    <source>
        <dbReference type="PROSITE-ProRule" id="PRU00103"/>
    </source>
</evidence>
<dbReference type="EMBL" id="JAGKQH010000016">
    <property type="protein sequence ID" value="KAG6576978.1"/>
    <property type="molecule type" value="Genomic_DNA"/>
</dbReference>
<sequence length="1627" mass="182157">MPQSLELLLIQFLMPDNDARRQAEEQIKRLAKDPQVVPALIQHLRTAKTPNVRQLAAVLLRKKITGHWAKLSLQLKLFVKQSLIESITMEHSPPVRRASANVVSIVAKYAVPAGEWPELLPFLFQCSQSSQEDHREVALILFSSLTETIGNTFLPHFTDLQALLLKCLQDETSSRVRIAALKAVGSFLEFTHDGAEVVKFREFIPSILNVTRQCLANGEEDVAVIAFEIFDELIESPAPLLGDSVRSIVQFSLEVCSSQNLESSTRHQAIQIISWLGKYKPNSLKKHKLIVPVLQVMCPLLAESSDGDGDDDLASDRAAAEVIDIMALNLSKHVFPPVLEFASLSSQSANPKFREASVTSLGIISEGCSEHLKSKLEPVLHIVLGALRDPEQMVRGAASFALGQFAEHLQPEIVSLYESVLPCILNALEDNSDEVKEKSYYALAAFCENMGEEILPFLDPLMGKLLSALQTSPPNLQETCMSAIGSVAAAAEQSFLPYAERVLELMKVFLVLTKDEELCSRARATELVGIVAMSVGRTRMEQILPPFIEAAIAGFGLDFSELREYTHGFFSNVAEILDDGFVKYLPHVVPLAFSSCNLDDGSAVDIDESDDENLNGFGGVSSDDEAHDEPRVRNVSIRTGVLDEKAAATQALGLFALHTKSSYAPYLEETLKILVRHSGYFHEDVRLQAIISLEHILKAAQAISQSYSEASTKAKEIFDTVMNIYIKTMVEDDDKEAVSQACTSMADIIKDYGYVAVEPYMPQLIDAILVLLREESACQQVESDGEIDEDDTEHDEVLMDAVSDLLPAFAKAMGSYFAPIFAKLFEPLMKFSRASRPPQDRTMVVACLAEVARDMGAPIAAYIDRVMPLVLKELASSEATNRRNAAFCVGEFCNNGGESTLKYYNDIFRGLYPLFGESESDNAVRDNAAGAVARMIMVHPEAVPLNQVLQVLLKALPLKEDYEESMSVYGCVSTLVLSSNPQILSLVPELVNIFAHVVVSPIETPEVKAQGKEMDPEQTFIRVQERFSQILTPKVRGTLEYMNLCIAITLFCILVVMHTNYVQQPGCSSELSGVETTEAQLIQIKITTAGLWSQNDSERNIEDAPGGVTVRESLEVANDEDELTLLAAKFWLNWFGSGSRRGKLAPKLWKSDTEFLEHQAESTGVDQCSRAAADDTVIKLDKEELHISFLISVEETFKAAIVQFGRRWNRQILFICRHTKQILTSVWKLPNVAGINLNLDVSKWWRILHQDRLQSAVVQWLVRRSKSSEPTWQKLLINRFVGYDTILMNSLLTFPGQGYLYNYQTKEFYNLSYAFEPPEGPARFGDYFVTKCGVLMMALFVFFTTTMSVSFTLRETQTRMLKFTVQLQHHAQHQLPTFQLIFVHVIESLVFVPIMIGILFFLFEFYDDQLLAFMVLILVWLSELFTLISVRTPISMKFFPRFFLLYFLVFHIYFFSYAYGFSYLALSTTAAFTQHLILYFWNRFEVPALQRFMQNRRSQIHQHPDFHITSSTILASTLHITRNPNALNTYPNSGPDLRPTSETIPTGLGGVTGEVSRPWEQTENGSLDRARNRIQIPGQHELGQPRSANSFSSMLFRILAGGATSEGMNSLRSIFRDAWNNGNQNVR</sequence>
<reference evidence="11 12" key="1">
    <citation type="journal article" date="2021" name="Hortic Res">
        <title>The domestication of Cucurbita argyrosperma as revealed by the genome of its wild relative.</title>
        <authorList>
            <person name="Barrera-Redondo J."/>
            <person name="Sanchez-de la Vega G."/>
            <person name="Aguirre-Liguori J.A."/>
            <person name="Castellanos-Morales G."/>
            <person name="Gutierrez-Guerrero Y.T."/>
            <person name="Aguirre-Dugua X."/>
            <person name="Aguirre-Planter E."/>
            <person name="Tenaillon M.I."/>
            <person name="Lira-Saade R."/>
            <person name="Eguiarte L.E."/>
        </authorList>
    </citation>
    <scope>NUCLEOTIDE SEQUENCE [LARGE SCALE GENOMIC DNA]</scope>
    <source>
        <strain evidence="11">JBR-2021</strain>
    </source>
</reference>
<keyword evidence="3" id="KW-0813">Transport</keyword>
<evidence type="ECO:0000259" key="10">
    <source>
        <dbReference type="PROSITE" id="PS50166"/>
    </source>
</evidence>
<dbReference type="InterPro" id="IPR058584">
    <property type="entry name" value="IMB1_TNPO1-like_TPR"/>
</dbReference>
<name>A0AAV6M8U1_9ROSI</name>
<dbReference type="InterPro" id="IPR057672">
    <property type="entry name" value="TPR_IPO4/5"/>
</dbReference>
<gene>
    <name evidence="11" type="ORF">SDJN03_24552</name>
</gene>
<feature type="domain" description="Importin N-terminal" evidence="10">
    <location>
        <begin position="23"/>
        <end position="89"/>
    </location>
</feature>
<dbReference type="PROSITE" id="PS50077">
    <property type="entry name" value="HEAT_REPEAT"/>
    <property type="match status" value="2"/>
</dbReference>
<dbReference type="GO" id="GO:0005737">
    <property type="term" value="C:cytoplasm"/>
    <property type="evidence" value="ECO:0007669"/>
    <property type="project" value="UniProtKB-SubCell"/>
</dbReference>
<evidence type="ECO:0000313" key="12">
    <source>
        <dbReference type="Proteomes" id="UP000685013"/>
    </source>
</evidence>
<evidence type="ECO:0000256" key="9">
    <source>
        <dbReference type="SAM" id="Phobius"/>
    </source>
</evidence>
<keyword evidence="9" id="KW-0472">Membrane</keyword>
<dbReference type="InterPro" id="IPR040122">
    <property type="entry name" value="Importin_beta"/>
</dbReference>
<dbReference type="InterPro" id="IPR021133">
    <property type="entry name" value="HEAT_type_2"/>
</dbReference>
<keyword evidence="9" id="KW-0812">Transmembrane</keyword>
<feature type="transmembrane region" description="Helical" evidence="9">
    <location>
        <begin position="1380"/>
        <end position="1403"/>
    </location>
</feature>
<accession>A0AAV6M8U1</accession>
<feature type="non-terminal residue" evidence="11">
    <location>
        <position position="1"/>
    </location>
</feature>
<keyword evidence="5" id="KW-0677">Repeat</keyword>
<evidence type="ECO:0000256" key="2">
    <source>
        <dbReference type="ARBA" id="ARBA00004496"/>
    </source>
</evidence>